<dbReference type="Pfam" id="PF00186">
    <property type="entry name" value="DHFR_1"/>
    <property type="match status" value="1"/>
</dbReference>
<dbReference type="GO" id="GO:0006730">
    <property type="term" value="P:one-carbon metabolic process"/>
    <property type="evidence" value="ECO:0007669"/>
    <property type="project" value="UniProtKB-KW"/>
</dbReference>
<dbReference type="AlphaFoldDB" id="A0A8X7NHI4"/>
<dbReference type="Proteomes" id="UP000590412">
    <property type="component" value="Unassembled WGS sequence"/>
</dbReference>
<dbReference type="EC" id="1.5.1.3" evidence="2"/>
<dbReference type="GO" id="GO:0050661">
    <property type="term" value="F:NADP binding"/>
    <property type="evidence" value="ECO:0007669"/>
    <property type="project" value="InterPro"/>
</dbReference>
<dbReference type="PROSITE" id="PS51330">
    <property type="entry name" value="DHFR_2"/>
    <property type="match status" value="1"/>
</dbReference>
<dbReference type="GO" id="GO:0046655">
    <property type="term" value="P:folic acid metabolic process"/>
    <property type="evidence" value="ECO:0007669"/>
    <property type="project" value="TreeGrafter"/>
</dbReference>
<dbReference type="GO" id="GO:0004146">
    <property type="term" value="F:dihydrofolate reductase activity"/>
    <property type="evidence" value="ECO:0007669"/>
    <property type="project" value="UniProtKB-EC"/>
</dbReference>
<protein>
    <recommendedName>
        <fullName evidence="3">Dihydrofolate reductase</fullName>
        <ecNumber evidence="2">1.5.1.3</ecNumber>
    </recommendedName>
</protein>
<evidence type="ECO:0000256" key="2">
    <source>
        <dbReference type="ARBA" id="ARBA00012856"/>
    </source>
</evidence>
<dbReference type="EMBL" id="JABWAB010000013">
    <property type="protein sequence ID" value="KAF6042742.1"/>
    <property type="molecule type" value="Genomic_DNA"/>
</dbReference>
<dbReference type="SMR" id="A0A8X7NHI4"/>
<comment type="similarity">
    <text evidence="7">Belongs to the dihydrofolate reductase family.</text>
</comment>
<sequence>MSKPVVTIIVAALKPLYGIGNKGSLPWRLRKEMAYFKRVTTRTVDPSLRNAVIMGRKTWDSIPTKFRPLPNRLNVVLSRSFDNKVIDENILHASSVEDSLKLVREENIERVYVIGGAEIYNEFIKSGLVDNVLLTEIEHSEQEEIAMDTFLKFDVNQWTKSSKSELIQFTGEEAIDDDNQENKFVYNYTLWQKR</sequence>
<proteinExistence type="inferred from homology"/>
<organism evidence="9 10">
    <name type="scientific">Candida parapsilosis</name>
    <name type="common">Yeast</name>
    <dbReference type="NCBI Taxonomy" id="5480"/>
    <lineage>
        <taxon>Eukaryota</taxon>
        <taxon>Fungi</taxon>
        <taxon>Dikarya</taxon>
        <taxon>Ascomycota</taxon>
        <taxon>Saccharomycotina</taxon>
        <taxon>Pichiomycetes</taxon>
        <taxon>Debaryomycetaceae</taxon>
        <taxon>Candida/Lodderomyces clade</taxon>
        <taxon>Candida</taxon>
    </lineage>
</organism>
<dbReference type="InterPro" id="IPR012259">
    <property type="entry name" value="DHFR"/>
</dbReference>
<name>A0A8X7NHI4_CANPA</name>
<dbReference type="PANTHER" id="PTHR48069">
    <property type="entry name" value="DIHYDROFOLATE REDUCTASE"/>
    <property type="match status" value="1"/>
</dbReference>
<dbReference type="PANTHER" id="PTHR48069:SF3">
    <property type="entry name" value="DIHYDROFOLATE REDUCTASE"/>
    <property type="match status" value="1"/>
</dbReference>
<evidence type="ECO:0000313" key="9">
    <source>
        <dbReference type="EMBL" id="KAF6042742.1"/>
    </source>
</evidence>
<keyword evidence="4" id="KW-0554">One-carbon metabolism</keyword>
<evidence type="ECO:0000259" key="8">
    <source>
        <dbReference type="PROSITE" id="PS51330"/>
    </source>
</evidence>
<dbReference type="SUPFAM" id="SSF53597">
    <property type="entry name" value="Dihydrofolate reductase-like"/>
    <property type="match status" value="1"/>
</dbReference>
<feature type="domain" description="DHFR" evidence="8">
    <location>
        <begin position="5"/>
        <end position="193"/>
    </location>
</feature>
<evidence type="ECO:0000256" key="7">
    <source>
        <dbReference type="RuleBase" id="RU004474"/>
    </source>
</evidence>
<dbReference type="GO" id="GO:0005739">
    <property type="term" value="C:mitochondrion"/>
    <property type="evidence" value="ECO:0007669"/>
    <property type="project" value="TreeGrafter"/>
</dbReference>
<evidence type="ECO:0000256" key="6">
    <source>
        <dbReference type="ARBA" id="ARBA00023002"/>
    </source>
</evidence>
<evidence type="ECO:0000256" key="5">
    <source>
        <dbReference type="ARBA" id="ARBA00022857"/>
    </source>
</evidence>
<reference evidence="9" key="1">
    <citation type="submission" date="2020-03" db="EMBL/GenBank/DDBJ databases">
        <title>FDA dAtabase for Regulatory Grade micrObial Sequences (FDA-ARGOS): Supporting development and validation of Infectious Disease Dx tests.</title>
        <authorList>
            <person name="Campos J."/>
            <person name="Goldberg B."/>
            <person name="Tallon L."/>
            <person name="Sadzewicz L."/>
            <person name="Vavikolanu K."/>
            <person name="Mehta A."/>
            <person name="Aluvathingal J."/>
            <person name="Nadendla S."/>
            <person name="Nandy P."/>
            <person name="Geyer C."/>
            <person name="Yan Y."/>
            <person name="Sichtig H."/>
        </authorList>
    </citation>
    <scope>NUCLEOTIDE SEQUENCE [LARGE SCALE GENOMIC DNA]</scope>
    <source>
        <strain evidence="9">FDAARGOS_652</strain>
    </source>
</reference>
<dbReference type="GO" id="GO:0046654">
    <property type="term" value="P:tetrahydrofolate biosynthetic process"/>
    <property type="evidence" value="ECO:0007669"/>
    <property type="project" value="InterPro"/>
</dbReference>
<dbReference type="CDD" id="cd00209">
    <property type="entry name" value="DHFR"/>
    <property type="match status" value="1"/>
</dbReference>
<evidence type="ECO:0000256" key="1">
    <source>
        <dbReference type="ARBA" id="ARBA00004903"/>
    </source>
</evidence>
<evidence type="ECO:0000256" key="4">
    <source>
        <dbReference type="ARBA" id="ARBA00022563"/>
    </source>
</evidence>
<comment type="pathway">
    <text evidence="1">Cofactor biosynthesis; tetrahydrofolate biosynthesis; 5,6,7,8-tetrahydrofolate from 7,8-dihydrofolate: step 1/1.</text>
</comment>
<dbReference type="GO" id="GO:0046452">
    <property type="term" value="P:dihydrofolate metabolic process"/>
    <property type="evidence" value="ECO:0007669"/>
    <property type="project" value="TreeGrafter"/>
</dbReference>
<evidence type="ECO:0000313" key="10">
    <source>
        <dbReference type="Proteomes" id="UP000590412"/>
    </source>
</evidence>
<keyword evidence="6" id="KW-0560">Oxidoreductase</keyword>
<dbReference type="Gene3D" id="3.40.430.10">
    <property type="entry name" value="Dihydrofolate Reductase, subunit A"/>
    <property type="match status" value="1"/>
</dbReference>
<gene>
    <name evidence="9" type="ORF">FOB60_005496</name>
</gene>
<dbReference type="InterPro" id="IPR017925">
    <property type="entry name" value="DHFR_CS"/>
</dbReference>
<accession>A0A8X7NHI4</accession>
<comment type="caution">
    <text evidence="9">The sequence shown here is derived from an EMBL/GenBank/DDBJ whole genome shotgun (WGS) entry which is preliminary data.</text>
</comment>
<dbReference type="PRINTS" id="PR00070">
    <property type="entry name" value="DHFR"/>
</dbReference>
<keyword evidence="5" id="KW-0521">NADP</keyword>
<dbReference type="PROSITE" id="PS00075">
    <property type="entry name" value="DHFR_1"/>
    <property type="match status" value="1"/>
</dbReference>
<dbReference type="InterPro" id="IPR001796">
    <property type="entry name" value="DHFR_dom"/>
</dbReference>
<evidence type="ECO:0000256" key="3">
    <source>
        <dbReference type="ARBA" id="ARBA00018886"/>
    </source>
</evidence>
<dbReference type="InterPro" id="IPR024072">
    <property type="entry name" value="DHFR-like_dom_sf"/>
</dbReference>